<dbReference type="STRING" id="31234.E3NH77"/>
<dbReference type="HOGENOM" id="CLU_555805_0_0_1"/>
<dbReference type="Gene3D" id="2.30.30.140">
    <property type="match status" value="2"/>
</dbReference>
<dbReference type="Proteomes" id="UP000008281">
    <property type="component" value="Unassembled WGS sequence"/>
</dbReference>
<dbReference type="SUPFAM" id="SSF63748">
    <property type="entry name" value="Tudor/PWWP/MBT"/>
    <property type="match status" value="2"/>
</dbReference>
<reference evidence="3" key="1">
    <citation type="submission" date="2007-07" db="EMBL/GenBank/DDBJ databases">
        <title>PCAP assembly of the Caenorhabditis remanei genome.</title>
        <authorList>
            <consortium name="The Caenorhabditis remanei Sequencing Consortium"/>
            <person name="Wilson R.K."/>
        </authorList>
    </citation>
    <scope>NUCLEOTIDE SEQUENCE [LARGE SCALE GENOMIC DNA]</scope>
    <source>
        <strain evidence="3">PB4641</strain>
    </source>
</reference>
<dbReference type="GO" id="GO:0030674">
    <property type="term" value="F:protein-macromolecule adaptor activity"/>
    <property type="evidence" value="ECO:0007669"/>
    <property type="project" value="EnsemblMetazoa"/>
</dbReference>
<dbReference type="FunCoup" id="E3NH77">
    <property type="interactions" value="1665"/>
</dbReference>
<dbReference type="GO" id="GO:0019899">
    <property type="term" value="F:enzyme binding"/>
    <property type="evidence" value="ECO:0007669"/>
    <property type="project" value="EnsemblMetazoa"/>
</dbReference>
<dbReference type="KEGG" id="crq:GCK72_016079"/>
<evidence type="ECO:0000259" key="2">
    <source>
        <dbReference type="Pfam" id="PF00567"/>
    </source>
</evidence>
<evidence type="ECO:0000313" key="4">
    <source>
        <dbReference type="Proteomes" id="UP000008281"/>
    </source>
</evidence>
<feature type="domain" description="Tudor" evidence="2">
    <location>
        <begin position="57"/>
        <end position="136"/>
    </location>
</feature>
<dbReference type="GO" id="GO:0030422">
    <property type="term" value="P:siRNA processing"/>
    <property type="evidence" value="ECO:0007669"/>
    <property type="project" value="EnsemblMetazoa"/>
</dbReference>
<dbReference type="CTD" id="9799059"/>
<dbReference type="GeneID" id="9799059"/>
<dbReference type="OMA" id="ANVSWKC"/>
<dbReference type="OrthoDB" id="5813095at2759"/>
<keyword evidence="1" id="KW-0175">Coiled coil</keyword>
<gene>
    <name evidence="3" type="primary">Cre-eri-5</name>
    <name evidence="3" type="ORF">CRE_14327</name>
</gene>
<proteinExistence type="predicted"/>
<dbReference type="EMBL" id="DS268669">
    <property type="protein sequence ID" value="EFO97917.1"/>
    <property type="molecule type" value="Genomic_DNA"/>
</dbReference>
<dbReference type="RefSeq" id="XP_003092237.2">
    <property type="nucleotide sequence ID" value="XM_003092189.2"/>
</dbReference>
<dbReference type="GO" id="GO:0005737">
    <property type="term" value="C:cytoplasm"/>
    <property type="evidence" value="ECO:0007669"/>
    <property type="project" value="UniProtKB-ARBA"/>
</dbReference>
<dbReference type="Pfam" id="PF00567">
    <property type="entry name" value="TUDOR"/>
    <property type="match status" value="1"/>
</dbReference>
<evidence type="ECO:0000313" key="3">
    <source>
        <dbReference type="EMBL" id="EFO97917.1"/>
    </source>
</evidence>
<dbReference type="CDD" id="cd20379">
    <property type="entry name" value="Tudor_dTUD-like"/>
    <property type="match status" value="1"/>
</dbReference>
<dbReference type="eggNOG" id="ENOG502TFPX">
    <property type="taxonomic scope" value="Eukaryota"/>
</dbReference>
<feature type="coiled-coil region" evidence="1">
    <location>
        <begin position="501"/>
        <end position="528"/>
    </location>
</feature>
<name>E3NH77_CAERE</name>
<evidence type="ECO:0000256" key="1">
    <source>
        <dbReference type="SAM" id="Coils"/>
    </source>
</evidence>
<dbReference type="Gene3D" id="2.40.50.90">
    <property type="match status" value="1"/>
</dbReference>
<dbReference type="InParanoid" id="E3NH77"/>
<dbReference type="AlphaFoldDB" id="E3NH77"/>
<sequence length="534" mass="62934">MPNLPDPYEKCHPEFLNPHAIKRIALKDSAMVDVLRVESPSSLFVRPIDHIRDQLVYREPYPLTPVAKYDAGNYALAPIEDRVFGRCIIVRNIELLEACRVFFIDEAITANVSWKCLFEIDEEQRFHPWQVMHVTLGRMVSLTNEWTLEQRQQFLDVISKFPKFQITACQVDIEDPQKETERPSLLVNLYALDEEQSVDEKVSIEEICSVSMDDVMVSIFPINLTEDPKLAELDKEQDNLEIILLEEFRRSLPHDWIHEESQDYVEEDTDWDIKTCHIAEWNESHLQKYLKEDGCFWGYVTTNVNFSPWEMHVTPIINQGYGANNEEWIFDQIQALKEKQLEFDDFYSMVKNQRPLEEEEIRVAFNYGRPYAMASVQHRKRDGAQWLRCEILEVMSNDVVAIRYVDQGFRGFEKLRNLHRLHVQHTVQPPFMIEIGKFFKDNSLAETEKEWSDYFWRDIVPTDVPIVVGPKLQFLETGKLLYEEIRNIGETQNLLDQIPPLEENTENTDDLRTELDCEEENYESEESDDSLVYF</sequence>
<organism evidence="4">
    <name type="scientific">Caenorhabditis remanei</name>
    <name type="common">Caenorhabditis vulgaris</name>
    <dbReference type="NCBI Taxonomy" id="31234"/>
    <lineage>
        <taxon>Eukaryota</taxon>
        <taxon>Metazoa</taxon>
        <taxon>Ecdysozoa</taxon>
        <taxon>Nematoda</taxon>
        <taxon>Chromadorea</taxon>
        <taxon>Rhabditida</taxon>
        <taxon>Rhabditina</taxon>
        <taxon>Rhabditomorpha</taxon>
        <taxon>Rhabditoidea</taxon>
        <taxon>Rhabditidae</taxon>
        <taxon>Peloderinae</taxon>
        <taxon>Caenorhabditis</taxon>
    </lineage>
</organism>
<protein>
    <submittedName>
        <fullName evidence="3">CRE-ERI-5 protein</fullName>
    </submittedName>
</protein>
<accession>E3NH77</accession>
<dbReference type="InterPro" id="IPR002999">
    <property type="entry name" value="Tudor"/>
</dbReference>
<dbReference type="InterPro" id="IPR035437">
    <property type="entry name" value="SNase_OB-fold_sf"/>
</dbReference>
<keyword evidence="4" id="KW-1185">Reference proteome</keyword>